<feature type="region of interest" description="Disordered" evidence="3">
    <location>
        <begin position="1"/>
        <end position="22"/>
    </location>
</feature>
<dbReference type="GO" id="GO:0016491">
    <property type="term" value="F:oxidoreductase activity"/>
    <property type="evidence" value="ECO:0007669"/>
    <property type="project" value="UniProtKB-KW"/>
</dbReference>
<gene>
    <name evidence="5" type="ORF">B0J11DRAFT_589747</name>
</gene>
<feature type="domain" description="NmrA-like" evidence="4">
    <location>
        <begin position="29"/>
        <end position="286"/>
    </location>
</feature>
<sequence>MTKDKADEKTGNFPDLEPRRQLRPHPPFKIIALIGANGQIGSRILNALLSTKHHTFDIRAFIPPDTSLPEEQIPQNHSNVTVKEVDLTRASRQKLAEDFRGVDAVVVALNGDALKAQPTIQDAAADAKVKRFYPSEFGMHNIYRKPGDPWGYIHPAWNLKAEMNELALLHPAIRSGAMSYTMIGCGDFYNQDREKVWCPWTQSPQDVGSHYTIHVIGDPDAEADYTHLDDFATFLVATLLEPAKSENQDLNVVSDTISHRKIGELLEKFSGRKVELDVKGLEGMEKVIEDPGRAPKELTESAFPVDFWHLVKGLQGMGRFVRPKSQIHNERFAGVKETTFEGYFRQRFGSIEESKL</sequence>
<protein>
    <recommendedName>
        <fullName evidence="4">NmrA-like domain-containing protein</fullName>
    </recommendedName>
</protein>
<keyword evidence="6" id="KW-1185">Reference proteome</keyword>
<evidence type="ECO:0000313" key="6">
    <source>
        <dbReference type="Proteomes" id="UP000700596"/>
    </source>
</evidence>
<dbReference type="AlphaFoldDB" id="A0A9P9DLT6"/>
<dbReference type="Gene3D" id="3.90.25.10">
    <property type="entry name" value="UDP-galactose 4-epimerase, domain 1"/>
    <property type="match status" value="1"/>
</dbReference>
<accession>A0A9P9DLT6</accession>
<keyword evidence="1" id="KW-0521">NADP</keyword>
<name>A0A9P9DLT6_9PLEO</name>
<dbReference type="EMBL" id="JAGMWT010000010">
    <property type="protein sequence ID" value="KAH7120926.1"/>
    <property type="molecule type" value="Genomic_DNA"/>
</dbReference>
<evidence type="ECO:0000256" key="1">
    <source>
        <dbReference type="ARBA" id="ARBA00022857"/>
    </source>
</evidence>
<organism evidence="5 6">
    <name type="scientific">Dendryphion nanum</name>
    <dbReference type="NCBI Taxonomy" id="256645"/>
    <lineage>
        <taxon>Eukaryota</taxon>
        <taxon>Fungi</taxon>
        <taxon>Dikarya</taxon>
        <taxon>Ascomycota</taxon>
        <taxon>Pezizomycotina</taxon>
        <taxon>Dothideomycetes</taxon>
        <taxon>Pleosporomycetidae</taxon>
        <taxon>Pleosporales</taxon>
        <taxon>Torulaceae</taxon>
        <taxon>Dendryphion</taxon>
    </lineage>
</organism>
<keyword evidence="2" id="KW-0560">Oxidoreductase</keyword>
<comment type="caution">
    <text evidence="5">The sequence shown here is derived from an EMBL/GenBank/DDBJ whole genome shotgun (WGS) entry which is preliminary data.</text>
</comment>
<dbReference type="InterPro" id="IPR036291">
    <property type="entry name" value="NAD(P)-bd_dom_sf"/>
</dbReference>
<reference evidence="5" key="1">
    <citation type="journal article" date="2021" name="Nat. Commun.">
        <title>Genetic determinants of endophytism in the Arabidopsis root mycobiome.</title>
        <authorList>
            <person name="Mesny F."/>
            <person name="Miyauchi S."/>
            <person name="Thiergart T."/>
            <person name="Pickel B."/>
            <person name="Atanasova L."/>
            <person name="Karlsson M."/>
            <person name="Huettel B."/>
            <person name="Barry K.W."/>
            <person name="Haridas S."/>
            <person name="Chen C."/>
            <person name="Bauer D."/>
            <person name="Andreopoulos W."/>
            <person name="Pangilinan J."/>
            <person name="LaButti K."/>
            <person name="Riley R."/>
            <person name="Lipzen A."/>
            <person name="Clum A."/>
            <person name="Drula E."/>
            <person name="Henrissat B."/>
            <person name="Kohler A."/>
            <person name="Grigoriev I.V."/>
            <person name="Martin F.M."/>
            <person name="Hacquard S."/>
        </authorList>
    </citation>
    <scope>NUCLEOTIDE SEQUENCE</scope>
    <source>
        <strain evidence="5">MPI-CAGE-CH-0243</strain>
    </source>
</reference>
<evidence type="ECO:0000313" key="5">
    <source>
        <dbReference type="EMBL" id="KAH7120926.1"/>
    </source>
</evidence>
<dbReference type="SUPFAM" id="SSF51735">
    <property type="entry name" value="NAD(P)-binding Rossmann-fold domains"/>
    <property type="match status" value="1"/>
</dbReference>
<dbReference type="PANTHER" id="PTHR47706:SF6">
    <property type="entry name" value="NMRA-LIKE FAMILY PROTEIN (AFU_ORTHOLOGUE AFUA_6G00280)"/>
    <property type="match status" value="1"/>
</dbReference>
<dbReference type="Gene3D" id="3.40.50.720">
    <property type="entry name" value="NAD(P)-binding Rossmann-like Domain"/>
    <property type="match status" value="1"/>
</dbReference>
<dbReference type="Proteomes" id="UP000700596">
    <property type="component" value="Unassembled WGS sequence"/>
</dbReference>
<proteinExistence type="predicted"/>
<dbReference type="InterPro" id="IPR008030">
    <property type="entry name" value="NmrA-like"/>
</dbReference>
<dbReference type="Pfam" id="PF05368">
    <property type="entry name" value="NmrA"/>
    <property type="match status" value="1"/>
</dbReference>
<feature type="compositionally biased region" description="Basic and acidic residues" evidence="3">
    <location>
        <begin position="1"/>
        <end position="20"/>
    </location>
</feature>
<dbReference type="InterPro" id="IPR051609">
    <property type="entry name" value="NmrA/Isoflavone_reductase-like"/>
</dbReference>
<dbReference type="PANTHER" id="PTHR47706">
    <property type="entry name" value="NMRA-LIKE FAMILY PROTEIN"/>
    <property type="match status" value="1"/>
</dbReference>
<dbReference type="OrthoDB" id="419598at2759"/>
<evidence type="ECO:0000256" key="2">
    <source>
        <dbReference type="ARBA" id="ARBA00023002"/>
    </source>
</evidence>
<evidence type="ECO:0000259" key="4">
    <source>
        <dbReference type="Pfam" id="PF05368"/>
    </source>
</evidence>
<evidence type="ECO:0000256" key="3">
    <source>
        <dbReference type="SAM" id="MobiDB-lite"/>
    </source>
</evidence>